<name>A0A939EBI8_9HYPH</name>
<dbReference type="EMBL" id="JAEKJZ010000001">
    <property type="protein sequence ID" value="MBN9669053.1"/>
    <property type="molecule type" value="Genomic_DNA"/>
</dbReference>
<sequence>MSRDPFAGQAARLIETRNTGGAEPAGSEIWQKAAEDCVLARISCLRLVGGLPLHAPPLSRETRLKRLRMLLQLWANGCICAVDEELFADVVNRRKGDA</sequence>
<dbReference type="Proteomes" id="UP000664096">
    <property type="component" value="Unassembled WGS sequence"/>
</dbReference>
<dbReference type="AlphaFoldDB" id="A0A939EBI8"/>
<dbReference type="RefSeq" id="WP_207138615.1">
    <property type="nucleotide sequence ID" value="NZ_JAEKJZ010000001.1"/>
</dbReference>
<accession>A0A939EBI8</accession>
<protein>
    <submittedName>
        <fullName evidence="1">Uncharacterized protein</fullName>
    </submittedName>
</protein>
<gene>
    <name evidence="1" type="ORF">JF539_01810</name>
</gene>
<organism evidence="1 2">
    <name type="scientific">Roseibium aggregatum</name>
    <dbReference type="NCBI Taxonomy" id="187304"/>
    <lineage>
        <taxon>Bacteria</taxon>
        <taxon>Pseudomonadati</taxon>
        <taxon>Pseudomonadota</taxon>
        <taxon>Alphaproteobacteria</taxon>
        <taxon>Hyphomicrobiales</taxon>
        <taxon>Stappiaceae</taxon>
        <taxon>Roseibium</taxon>
    </lineage>
</organism>
<reference evidence="1" key="1">
    <citation type="submission" date="2020-12" db="EMBL/GenBank/DDBJ databases">
        <title>Oil enriched cultivation method for isolating marine PHA-producing bacteria.</title>
        <authorList>
            <person name="Zheng W."/>
            <person name="Yu S."/>
            <person name="Huang Y."/>
        </authorList>
    </citation>
    <scope>NUCLEOTIDE SEQUENCE</scope>
    <source>
        <strain evidence="1">SY-2-12</strain>
    </source>
</reference>
<evidence type="ECO:0000313" key="1">
    <source>
        <dbReference type="EMBL" id="MBN9669053.1"/>
    </source>
</evidence>
<evidence type="ECO:0000313" key="2">
    <source>
        <dbReference type="Proteomes" id="UP000664096"/>
    </source>
</evidence>
<comment type="caution">
    <text evidence="1">The sequence shown here is derived from an EMBL/GenBank/DDBJ whole genome shotgun (WGS) entry which is preliminary data.</text>
</comment>
<proteinExistence type="predicted"/>